<gene>
    <name evidence="2" type="ORF">PPRIM_AZ9-3.1.T0740173</name>
</gene>
<reference evidence="2" key="1">
    <citation type="submission" date="2021-01" db="EMBL/GenBank/DDBJ databases">
        <authorList>
            <consortium name="Genoscope - CEA"/>
            <person name="William W."/>
        </authorList>
    </citation>
    <scope>NUCLEOTIDE SEQUENCE</scope>
</reference>
<organism evidence="2 3">
    <name type="scientific">Paramecium primaurelia</name>
    <dbReference type="NCBI Taxonomy" id="5886"/>
    <lineage>
        <taxon>Eukaryota</taxon>
        <taxon>Sar</taxon>
        <taxon>Alveolata</taxon>
        <taxon>Ciliophora</taxon>
        <taxon>Intramacronucleata</taxon>
        <taxon>Oligohymenophorea</taxon>
        <taxon>Peniculida</taxon>
        <taxon>Parameciidae</taxon>
        <taxon>Paramecium</taxon>
    </lineage>
</organism>
<comment type="caution">
    <text evidence="2">The sequence shown here is derived from an EMBL/GenBank/DDBJ whole genome shotgun (WGS) entry which is preliminary data.</text>
</comment>
<feature type="transmembrane region" description="Helical" evidence="1">
    <location>
        <begin position="193"/>
        <end position="212"/>
    </location>
</feature>
<evidence type="ECO:0000313" key="2">
    <source>
        <dbReference type="EMBL" id="CAD8085512.1"/>
    </source>
</evidence>
<evidence type="ECO:0008006" key="4">
    <source>
        <dbReference type="Google" id="ProtNLM"/>
    </source>
</evidence>
<dbReference type="EMBL" id="CAJJDM010000077">
    <property type="protein sequence ID" value="CAD8085512.1"/>
    <property type="molecule type" value="Genomic_DNA"/>
</dbReference>
<accession>A0A8S1N1L2</accession>
<keyword evidence="1" id="KW-0812">Transmembrane</keyword>
<evidence type="ECO:0000256" key="1">
    <source>
        <dbReference type="SAM" id="Phobius"/>
    </source>
</evidence>
<keyword evidence="1" id="KW-1133">Transmembrane helix</keyword>
<protein>
    <recommendedName>
        <fullName evidence="4">Transmembrane protein</fullName>
    </recommendedName>
</protein>
<evidence type="ECO:0000313" key="3">
    <source>
        <dbReference type="Proteomes" id="UP000688137"/>
    </source>
</evidence>
<keyword evidence="1" id="KW-0472">Membrane</keyword>
<dbReference type="AlphaFoldDB" id="A0A8S1N1L2"/>
<dbReference type="Proteomes" id="UP000688137">
    <property type="component" value="Unassembled WGS sequence"/>
</dbReference>
<name>A0A8S1N1L2_PARPR</name>
<proteinExistence type="predicted"/>
<sequence length="242" mass="29358">MSERQFDLSWFVYSTITKEVTEQDSIIANNNRQQNQTEILKFQSQISVNIEIDYSVQPSNLEKQYLIKFSIIDNSTLKRSESYQNVYYTNLLKQINQNLDLMSKTVISIQDRFIKQNQNNYINIQNQRERHIIIGCYPNNNSEWIKLLSFQWIHRFFINYFQIYSQKNQFIIIFLLKVQQVMEMYKYNQNSVWLLKVYVFLIQLIIHLFILVNHEKILIQMEFKILNCSKLLQLRVCCKCWC</sequence>
<keyword evidence="3" id="KW-1185">Reference proteome</keyword>